<comment type="caution">
    <text evidence="4">The sequence shown here is derived from an EMBL/GenBank/DDBJ whole genome shotgun (WGS) entry which is preliminary data.</text>
</comment>
<dbReference type="SMART" id="SM00149">
    <property type="entry name" value="PLCYc"/>
    <property type="match status" value="1"/>
</dbReference>
<dbReference type="SMART" id="SM00148">
    <property type="entry name" value="PLCXc"/>
    <property type="match status" value="1"/>
</dbReference>
<organism evidence="4 5">
    <name type="scientific">Coptis chinensis</name>
    <dbReference type="NCBI Taxonomy" id="261450"/>
    <lineage>
        <taxon>Eukaryota</taxon>
        <taxon>Viridiplantae</taxon>
        <taxon>Streptophyta</taxon>
        <taxon>Embryophyta</taxon>
        <taxon>Tracheophyta</taxon>
        <taxon>Spermatophyta</taxon>
        <taxon>Magnoliopsida</taxon>
        <taxon>Ranunculales</taxon>
        <taxon>Ranunculaceae</taxon>
        <taxon>Coptidoideae</taxon>
        <taxon>Coptis</taxon>
    </lineage>
</organism>
<dbReference type="Gene3D" id="3.20.20.190">
    <property type="entry name" value="Phosphatidylinositol (PI) phosphodiesterase"/>
    <property type="match status" value="2"/>
</dbReference>
<accession>A0A835H7K8</accession>
<evidence type="ECO:0000313" key="5">
    <source>
        <dbReference type="Proteomes" id="UP000631114"/>
    </source>
</evidence>
<dbReference type="EMBL" id="JADFTS010000008">
    <property type="protein sequence ID" value="KAF9594284.1"/>
    <property type="molecule type" value="Genomic_DNA"/>
</dbReference>
<dbReference type="OrthoDB" id="269822at2759"/>
<dbReference type="GO" id="GO:0048015">
    <property type="term" value="P:phosphatidylinositol-mediated signaling"/>
    <property type="evidence" value="ECO:0007669"/>
    <property type="project" value="TreeGrafter"/>
</dbReference>
<dbReference type="PROSITE" id="PS50008">
    <property type="entry name" value="PIPLC_Y_DOMAIN"/>
    <property type="match status" value="1"/>
</dbReference>
<reference evidence="4 5" key="1">
    <citation type="submission" date="2020-10" db="EMBL/GenBank/DDBJ databases">
        <title>The Coptis chinensis genome and diversification of protoberbering-type alkaloids.</title>
        <authorList>
            <person name="Wang B."/>
            <person name="Shu S."/>
            <person name="Song C."/>
            <person name="Liu Y."/>
        </authorList>
    </citation>
    <scope>NUCLEOTIDE SEQUENCE [LARGE SCALE GENOMIC DNA]</scope>
    <source>
        <strain evidence="4">HL-2020</strain>
        <tissue evidence="4">Leaf</tissue>
    </source>
</reference>
<dbReference type="GO" id="GO:0005886">
    <property type="term" value="C:plasma membrane"/>
    <property type="evidence" value="ECO:0007669"/>
    <property type="project" value="UniProtKB-SubCell"/>
</dbReference>
<dbReference type="PROSITE" id="PS50007">
    <property type="entry name" value="PIPLC_X_DOMAIN"/>
    <property type="match status" value="1"/>
</dbReference>
<protein>
    <recommendedName>
        <fullName evidence="2">Phosphoinositide phospholipase C</fullName>
        <ecNumber evidence="2">3.1.4.11</ecNumber>
    </recommendedName>
</protein>
<evidence type="ECO:0000256" key="2">
    <source>
        <dbReference type="RuleBase" id="RU361133"/>
    </source>
</evidence>
<comment type="subcellular location">
    <subcellularLocation>
        <location evidence="1">Cell membrane</location>
        <topology evidence="1">Peripheral membrane protein</topology>
    </subcellularLocation>
</comment>
<dbReference type="InterPro" id="IPR017946">
    <property type="entry name" value="PLC-like_Pdiesterase_TIM-brl"/>
</dbReference>
<dbReference type="GO" id="GO:0004435">
    <property type="term" value="F:phosphatidylinositol-4,5-bisphosphate phospholipase C activity"/>
    <property type="evidence" value="ECO:0007669"/>
    <property type="project" value="UniProtKB-EC"/>
</dbReference>
<dbReference type="Pfam" id="PF00387">
    <property type="entry name" value="PI-PLC-Y"/>
    <property type="match status" value="1"/>
</dbReference>
<feature type="domain" description="PI-PLC Y-box" evidence="3">
    <location>
        <begin position="195"/>
        <end position="272"/>
    </location>
</feature>
<dbReference type="GO" id="GO:0051209">
    <property type="term" value="P:release of sequestered calcium ion into cytosol"/>
    <property type="evidence" value="ECO:0007669"/>
    <property type="project" value="TreeGrafter"/>
</dbReference>
<comment type="catalytic activity">
    <reaction evidence="2">
        <text>a 1,2-diacyl-sn-glycero-3-phospho-(1D-myo-inositol-4,5-bisphosphate) + H2O = 1D-myo-inositol 1,4,5-trisphosphate + a 1,2-diacyl-sn-glycerol + H(+)</text>
        <dbReference type="Rhea" id="RHEA:33179"/>
        <dbReference type="ChEBI" id="CHEBI:15377"/>
        <dbReference type="ChEBI" id="CHEBI:15378"/>
        <dbReference type="ChEBI" id="CHEBI:17815"/>
        <dbReference type="ChEBI" id="CHEBI:58456"/>
        <dbReference type="ChEBI" id="CHEBI:203600"/>
        <dbReference type="EC" id="3.1.4.11"/>
    </reaction>
</comment>
<proteinExistence type="predicted"/>
<keyword evidence="2" id="KW-0378">Hydrolase</keyword>
<gene>
    <name evidence="4" type="ORF">IFM89_028941</name>
</gene>
<dbReference type="EC" id="3.1.4.11" evidence="2"/>
<dbReference type="InterPro" id="IPR001192">
    <property type="entry name" value="PI-PLC_fam"/>
</dbReference>
<dbReference type="PANTHER" id="PTHR10336:SF204">
    <property type="entry name" value="PHOSPHOINOSITIDE PHOSPHOLIPASE C 4-RELATED"/>
    <property type="match status" value="1"/>
</dbReference>
<keyword evidence="2" id="KW-0442">Lipid degradation</keyword>
<dbReference type="InterPro" id="IPR001711">
    <property type="entry name" value="PLipase_C_Pinositol-sp_Y"/>
</dbReference>
<dbReference type="PRINTS" id="PR00390">
    <property type="entry name" value="PHPHLIPASEC"/>
</dbReference>
<sequence>MTAEQLLDFLIHFQGETSSKASDVVEIMSRRHHIAFTRHALTPEDFQSYLFSDDLNSAIRNQVYHDMTAPLSNYFIYTGHNSYLTGNQLSSECSEVPIEKALKRGVRVIELDIWPNSSKDDVHVLRGRTLTSPVDKDLFEEDSWGKELPDTKLELPVDYKRAPQYKRLIVIHAKNSKGGLKESLKVDDVSVRSLSLSEQKLEKARAHHGTALVRFTQRNLLRVYPKGTRFNSSNYNPLIGWMHGDEMVAFNMQGYGRALWLMQGMFISNGDCVVL</sequence>
<feature type="non-terminal residue" evidence="4">
    <location>
        <position position="275"/>
    </location>
</feature>
<dbReference type="Pfam" id="PF00388">
    <property type="entry name" value="PI-PLC-X"/>
    <property type="match status" value="1"/>
</dbReference>
<dbReference type="Proteomes" id="UP000631114">
    <property type="component" value="Unassembled WGS sequence"/>
</dbReference>
<dbReference type="PANTHER" id="PTHR10336">
    <property type="entry name" value="PHOSPHOINOSITIDE-SPECIFIC PHOSPHOLIPASE C FAMILY PROTEIN"/>
    <property type="match status" value="1"/>
</dbReference>
<keyword evidence="5" id="KW-1185">Reference proteome</keyword>
<dbReference type="GO" id="GO:0016042">
    <property type="term" value="P:lipid catabolic process"/>
    <property type="evidence" value="ECO:0007669"/>
    <property type="project" value="UniProtKB-KW"/>
</dbReference>
<keyword evidence="2" id="KW-0443">Lipid metabolism</keyword>
<name>A0A835H7K8_9MAGN</name>
<evidence type="ECO:0000256" key="1">
    <source>
        <dbReference type="ARBA" id="ARBA00004202"/>
    </source>
</evidence>
<dbReference type="SUPFAM" id="SSF51695">
    <property type="entry name" value="PLC-like phosphodiesterases"/>
    <property type="match status" value="1"/>
</dbReference>
<evidence type="ECO:0000259" key="3">
    <source>
        <dbReference type="PROSITE" id="PS50008"/>
    </source>
</evidence>
<dbReference type="InterPro" id="IPR000909">
    <property type="entry name" value="PLipase_C_PInositol-sp_X_dom"/>
</dbReference>
<evidence type="ECO:0000313" key="4">
    <source>
        <dbReference type="EMBL" id="KAF9594284.1"/>
    </source>
</evidence>
<dbReference type="AlphaFoldDB" id="A0A835H7K8"/>